<organism evidence="2 3">
    <name type="scientific">Aldrovandia affinis</name>
    <dbReference type="NCBI Taxonomy" id="143900"/>
    <lineage>
        <taxon>Eukaryota</taxon>
        <taxon>Metazoa</taxon>
        <taxon>Chordata</taxon>
        <taxon>Craniata</taxon>
        <taxon>Vertebrata</taxon>
        <taxon>Euteleostomi</taxon>
        <taxon>Actinopterygii</taxon>
        <taxon>Neopterygii</taxon>
        <taxon>Teleostei</taxon>
        <taxon>Notacanthiformes</taxon>
        <taxon>Halosauridae</taxon>
        <taxon>Aldrovandia</taxon>
    </lineage>
</organism>
<dbReference type="AlphaFoldDB" id="A0AAD7X3I8"/>
<gene>
    <name evidence="2" type="ORF">AAFF_G00136830</name>
</gene>
<protein>
    <submittedName>
        <fullName evidence="2">Uncharacterized protein</fullName>
    </submittedName>
</protein>
<evidence type="ECO:0000313" key="2">
    <source>
        <dbReference type="EMBL" id="KAJ8417974.1"/>
    </source>
</evidence>
<reference evidence="2" key="1">
    <citation type="journal article" date="2023" name="Science">
        <title>Genome structures resolve the early diversification of teleost fishes.</title>
        <authorList>
            <person name="Parey E."/>
            <person name="Louis A."/>
            <person name="Montfort J."/>
            <person name="Bouchez O."/>
            <person name="Roques C."/>
            <person name="Iampietro C."/>
            <person name="Lluch J."/>
            <person name="Castinel A."/>
            <person name="Donnadieu C."/>
            <person name="Desvignes T."/>
            <person name="Floi Bucao C."/>
            <person name="Jouanno E."/>
            <person name="Wen M."/>
            <person name="Mejri S."/>
            <person name="Dirks R."/>
            <person name="Jansen H."/>
            <person name="Henkel C."/>
            <person name="Chen W.J."/>
            <person name="Zahm M."/>
            <person name="Cabau C."/>
            <person name="Klopp C."/>
            <person name="Thompson A.W."/>
            <person name="Robinson-Rechavi M."/>
            <person name="Braasch I."/>
            <person name="Lecointre G."/>
            <person name="Bobe J."/>
            <person name="Postlethwait J.H."/>
            <person name="Berthelot C."/>
            <person name="Roest Crollius H."/>
            <person name="Guiguen Y."/>
        </authorList>
    </citation>
    <scope>NUCLEOTIDE SEQUENCE</scope>
    <source>
        <strain evidence="2">NC1722</strain>
    </source>
</reference>
<proteinExistence type="predicted"/>
<accession>A0AAD7X3I8</accession>
<comment type="caution">
    <text evidence="2">The sequence shown here is derived from an EMBL/GenBank/DDBJ whole genome shotgun (WGS) entry which is preliminary data.</text>
</comment>
<keyword evidence="3" id="KW-1185">Reference proteome</keyword>
<evidence type="ECO:0000313" key="3">
    <source>
        <dbReference type="Proteomes" id="UP001221898"/>
    </source>
</evidence>
<dbReference type="EMBL" id="JAINUG010000002">
    <property type="protein sequence ID" value="KAJ8417974.1"/>
    <property type="molecule type" value="Genomic_DNA"/>
</dbReference>
<sequence>MCVYVHTYAWARASETKVAQSKFGSDTAENQHASAISSLRRCRRASASHDLRWVERRGEEEPARAPTCPESRYTRKEQRPPLRYLPFGRDAIIPEIVYSPFHGPCPLSLCKRQRTQA</sequence>
<dbReference type="Proteomes" id="UP001221898">
    <property type="component" value="Unassembled WGS sequence"/>
</dbReference>
<evidence type="ECO:0000256" key="1">
    <source>
        <dbReference type="SAM" id="MobiDB-lite"/>
    </source>
</evidence>
<feature type="region of interest" description="Disordered" evidence="1">
    <location>
        <begin position="56"/>
        <end position="77"/>
    </location>
</feature>
<name>A0AAD7X3I8_9TELE</name>